<evidence type="ECO:0000313" key="2">
    <source>
        <dbReference type="Proteomes" id="UP001524318"/>
    </source>
</evidence>
<protein>
    <recommendedName>
        <fullName evidence="3">SipW-cognate class signal peptide</fullName>
    </recommendedName>
</protein>
<sequence>MTATPEKTSRRLAAKTAAATITLCLATGVGGAYAYWATVGAGSGAAANGTMVTVTVEALVAGDSPQNTLVPGGTADVAVRAHNPNGHAVQVYAIRGNGAVTAVGNPAGCPAAGTGVTFVEPAVPLAPTVSIPANSSVLITLPGAAAMSTASLSGCQGATFSLPVTLEARK</sequence>
<comment type="caution">
    <text evidence="1">The sequence shown here is derived from an EMBL/GenBank/DDBJ whole genome shotgun (WGS) entry which is preliminary data.</text>
</comment>
<accession>A0ABT1LV50</accession>
<evidence type="ECO:0000313" key="1">
    <source>
        <dbReference type="EMBL" id="MCP9001769.1"/>
    </source>
</evidence>
<name>A0ABT1LV50_9MICC</name>
<keyword evidence="2" id="KW-1185">Reference proteome</keyword>
<organism evidence="1 2">
    <name type="scientific">Pseudarthrobacter humi</name>
    <dbReference type="NCBI Taxonomy" id="2952523"/>
    <lineage>
        <taxon>Bacteria</taxon>
        <taxon>Bacillati</taxon>
        <taxon>Actinomycetota</taxon>
        <taxon>Actinomycetes</taxon>
        <taxon>Micrococcales</taxon>
        <taxon>Micrococcaceae</taxon>
        <taxon>Pseudarthrobacter</taxon>
    </lineage>
</organism>
<gene>
    <name evidence="1" type="ORF">NFC73_18855</name>
</gene>
<proteinExistence type="predicted"/>
<reference evidence="1 2" key="1">
    <citation type="submission" date="2022-06" db="EMBL/GenBank/DDBJ databases">
        <title>Pseudarthrobacter sp. strain RMG13 Genome sequencing and assembly.</title>
        <authorList>
            <person name="Kim I."/>
        </authorList>
    </citation>
    <scope>NUCLEOTIDE SEQUENCE [LARGE SCALE GENOMIC DNA]</scope>
    <source>
        <strain evidence="1 2">RMG13</strain>
    </source>
</reference>
<evidence type="ECO:0008006" key="3">
    <source>
        <dbReference type="Google" id="ProtNLM"/>
    </source>
</evidence>
<dbReference type="RefSeq" id="WP_254752740.1">
    <property type="nucleotide sequence ID" value="NZ_JANCLV010000019.1"/>
</dbReference>
<dbReference type="EMBL" id="JANCLV010000019">
    <property type="protein sequence ID" value="MCP9001769.1"/>
    <property type="molecule type" value="Genomic_DNA"/>
</dbReference>
<dbReference type="Proteomes" id="UP001524318">
    <property type="component" value="Unassembled WGS sequence"/>
</dbReference>